<dbReference type="AlphaFoldDB" id="A0A2G9UBB7"/>
<dbReference type="EMBL" id="KZ347548">
    <property type="protein sequence ID" value="PIO67521.1"/>
    <property type="molecule type" value="Genomic_DNA"/>
</dbReference>
<dbReference type="InterPro" id="IPR043129">
    <property type="entry name" value="ATPase_NBD"/>
</dbReference>
<dbReference type="Gene3D" id="3.30.420.40">
    <property type="match status" value="2"/>
</dbReference>
<gene>
    <name evidence="1" type="ORF">TELCIR_10724</name>
</gene>
<organism evidence="1 2">
    <name type="scientific">Teladorsagia circumcincta</name>
    <name type="common">Brown stomach worm</name>
    <name type="synonym">Ostertagia circumcincta</name>
    <dbReference type="NCBI Taxonomy" id="45464"/>
    <lineage>
        <taxon>Eukaryota</taxon>
        <taxon>Metazoa</taxon>
        <taxon>Ecdysozoa</taxon>
        <taxon>Nematoda</taxon>
        <taxon>Chromadorea</taxon>
        <taxon>Rhabditida</taxon>
        <taxon>Rhabditina</taxon>
        <taxon>Rhabditomorpha</taxon>
        <taxon>Strongyloidea</taxon>
        <taxon>Trichostrongylidae</taxon>
        <taxon>Teladorsagia</taxon>
    </lineage>
</organism>
<proteinExistence type="predicted"/>
<accession>A0A2G9UBB7</accession>
<dbReference type="InterPro" id="IPR004000">
    <property type="entry name" value="Actin"/>
</dbReference>
<evidence type="ECO:0000313" key="2">
    <source>
        <dbReference type="Proteomes" id="UP000230423"/>
    </source>
</evidence>
<sequence length="156" mass="17352">MNQCKEDACFVSSDFNSDMKIASPSDIGLNQMGVVEAVVESLSRCPVNLRPALVQNISLVGGCTLFPGFRDRFISELRSYMDVDWCVALADVTNPITHAWSCASAAFSGDMAEEDQLFVTREEWNEHGEEILHKKFLNFLDFESEEADEASDEAAE</sequence>
<dbReference type="SUPFAM" id="SSF53067">
    <property type="entry name" value="Actin-like ATPase domain"/>
    <property type="match status" value="1"/>
</dbReference>
<evidence type="ECO:0008006" key="3">
    <source>
        <dbReference type="Google" id="ProtNLM"/>
    </source>
</evidence>
<dbReference type="Proteomes" id="UP000230423">
    <property type="component" value="Unassembled WGS sequence"/>
</dbReference>
<evidence type="ECO:0000313" key="1">
    <source>
        <dbReference type="EMBL" id="PIO67521.1"/>
    </source>
</evidence>
<dbReference type="OrthoDB" id="6220758at2759"/>
<reference evidence="1 2" key="1">
    <citation type="submission" date="2015-09" db="EMBL/GenBank/DDBJ databases">
        <title>Draft genome of the parasitic nematode Teladorsagia circumcincta isolate WARC Sus (inbred).</title>
        <authorList>
            <person name="Mitreva M."/>
        </authorList>
    </citation>
    <scope>NUCLEOTIDE SEQUENCE [LARGE SCALE GENOMIC DNA]</scope>
    <source>
        <strain evidence="1 2">S</strain>
    </source>
</reference>
<protein>
    <recommendedName>
        <fullName evidence="3">Actin</fullName>
    </recommendedName>
</protein>
<dbReference type="Pfam" id="PF00022">
    <property type="entry name" value="Actin"/>
    <property type="match status" value="1"/>
</dbReference>
<dbReference type="PANTHER" id="PTHR11937">
    <property type="entry name" value="ACTIN"/>
    <property type="match status" value="1"/>
</dbReference>
<name>A0A2G9UBB7_TELCI</name>
<keyword evidence="2" id="KW-1185">Reference proteome</keyword>
<dbReference type="Gene3D" id="3.90.640.10">
    <property type="entry name" value="Actin, Chain A, domain 4"/>
    <property type="match status" value="1"/>
</dbReference>